<keyword evidence="3" id="KW-1185">Reference proteome</keyword>
<evidence type="ECO:0000256" key="1">
    <source>
        <dbReference type="SAM" id="MobiDB-lite"/>
    </source>
</evidence>
<proteinExistence type="predicted"/>
<sequence length="157" mass="18506">MGVKLYLNELLCLGPNRSRSSSVFYAIPMVSDYAKPAEKFEKDPKSEQDKFRVYIPKALCAYDDDVLIQEFPAAEKIDLVDILNTKFKLYNRDNEEKDARLFKLINDYLILQLRRNYQDLDSEEDEVDESEDVSEDEIEEETEYETEYETEDNDILC</sequence>
<gene>
    <name evidence="2" type="ORF">J3Q64DRAFT_1839822</name>
</gene>
<dbReference type="EMBL" id="JBCLYO010000025">
    <property type="protein sequence ID" value="KAL0078492.1"/>
    <property type="molecule type" value="Genomic_DNA"/>
</dbReference>
<name>A0ABR3ANE5_PHYBL</name>
<organism evidence="2 3">
    <name type="scientific">Phycomyces blakesleeanus</name>
    <dbReference type="NCBI Taxonomy" id="4837"/>
    <lineage>
        <taxon>Eukaryota</taxon>
        <taxon>Fungi</taxon>
        <taxon>Fungi incertae sedis</taxon>
        <taxon>Mucoromycota</taxon>
        <taxon>Mucoromycotina</taxon>
        <taxon>Mucoromycetes</taxon>
        <taxon>Mucorales</taxon>
        <taxon>Phycomycetaceae</taxon>
        <taxon>Phycomyces</taxon>
    </lineage>
</organism>
<accession>A0ABR3ANE5</accession>
<evidence type="ECO:0000313" key="2">
    <source>
        <dbReference type="EMBL" id="KAL0078492.1"/>
    </source>
</evidence>
<protein>
    <submittedName>
        <fullName evidence="2">Uncharacterized protein</fullName>
    </submittedName>
</protein>
<dbReference type="Proteomes" id="UP001448207">
    <property type="component" value="Unassembled WGS sequence"/>
</dbReference>
<comment type="caution">
    <text evidence="2">The sequence shown here is derived from an EMBL/GenBank/DDBJ whole genome shotgun (WGS) entry which is preliminary data.</text>
</comment>
<reference evidence="2 3" key="1">
    <citation type="submission" date="2024-04" db="EMBL/GenBank/DDBJ databases">
        <title>Symmetric and asymmetric DNA N6-adenine methylation regulates different biological responses in Mucorales.</title>
        <authorList>
            <consortium name="Lawrence Berkeley National Laboratory"/>
            <person name="Lax C."/>
            <person name="Mondo S.J."/>
            <person name="Osorio-Concepcion M."/>
            <person name="Muszewska A."/>
            <person name="Corrochano-Luque M."/>
            <person name="Gutierrez G."/>
            <person name="Riley R."/>
            <person name="Lipzen A."/>
            <person name="Guo J."/>
            <person name="Hundley H."/>
            <person name="Amirebrahimi M."/>
            <person name="Ng V."/>
            <person name="Lorenzo-Gutierrez D."/>
            <person name="Binder U."/>
            <person name="Yang J."/>
            <person name="Song Y."/>
            <person name="Canovas D."/>
            <person name="Navarro E."/>
            <person name="Freitag M."/>
            <person name="Gabaldon T."/>
            <person name="Grigoriev I.V."/>
            <person name="Corrochano L.M."/>
            <person name="Nicolas F.E."/>
            <person name="Garre V."/>
        </authorList>
    </citation>
    <scope>NUCLEOTIDE SEQUENCE [LARGE SCALE GENOMIC DNA]</scope>
    <source>
        <strain evidence="2 3">L51</strain>
    </source>
</reference>
<evidence type="ECO:0000313" key="3">
    <source>
        <dbReference type="Proteomes" id="UP001448207"/>
    </source>
</evidence>
<feature type="region of interest" description="Disordered" evidence="1">
    <location>
        <begin position="120"/>
        <end position="157"/>
    </location>
</feature>